<dbReference type="EMBL" id="CP019698">
    <property type="protein sequence ID" value="AQS59498.1"/>
    <property type="molecule type" value="Genomic_DNA"/>
</dbReference>
<keyword evidence="2" id="KW-1185">Reference proteome</keyword>
<evidence type="ECO:0000313" key="1">
    <source>
        <dbReference type="EMBL" id="AQS59498.1"/>
    </source>
</evidence>
<evidence type="ECO:0000313" key="2">
    <source>
        <dbReference type="Proteomes" id="UP000189464"/>
    </source>
</evidence>
<proteinExistence type="predicted"/>
<gene>
    <name evidence="1" type="ORF">B0537_10615</name>
</gene>
<sequence length="86" mass="10375">MNLCSKKELYCSKNEHGTGVVNIYKLHELLIDNEDMLMCFLNYLHLNKKITEEEIKAFLELYEEQKSVTKEEKRRYKSLKDLQFIK</sequence>
<dbReference type="KEGG" id="dfg:B0537_10615"/>
<dbReference type="Proteomes" id="UP000189464">
    <property type="component" value="Chromosome"/>
</dbReference>
<reference evidence="1 2" key="1">
    <citation type="journal article" date="2016" name="Int. J. Syst. Evol. Microbiol.">
        <title>Desulfotomaculum ferrireducens sp. nov., a moderately thermophilic sulfate-reducing and dissimilatory Fe(III)-reducing bacterium isolated from compost.</title>
        <authorList>
            <person name="Yang G."/>
            <person name="Guo J."/>
            <person name="Zhuang L."/>
            <person name="Yuan Y."/>
            <person name="Zhou S."/>
        </authorList>
    </citation>
    <scope>NUCLEOTIDE SEQUENCE [LARGE SCALE GENOMIC DNA]</scope>
    <source>
        <strain evidence="1 2">GSS09</strain>
    </source>
</reference>
<organism evidence="1 2">
    <name type="scientific">Desulforamulus ferrireducens</name>
    <dbReference type="NCBI Taxonomy" id="1833852"/>
    <lineage>
        <taxon>Bacteria</taxon>
        <taxon>Bacillati</taxon>
        <taxon>Bacillota</taxon>
        <taxon>Clostridia</taxon>
        <taxon>Eubacteriales</taxon>
        <taxon>Peptococcaceae</taxon>
        <taxon>Desulforamulus</taxon>
    </lineage>
</organism>
<protein>
    <submittedName>
        <fullName evidence="1">Uncharacterized protein</fullName>
    </submittedName>
</protein>
<dbReference type="AlphaFoldDB" id="A0A1S6IXK0"/>
<name>A0A1S6IXK0_9FIRM</name>
<accession>A0A1S6IXK0</accession>
<dbReference type="OrthoDB" id="1787432at2"/>